<dbReference type="GO" id="GO:0016798">
    <property type="term" value="F:hydrolase activity, acting on glycosyl bonds"/>
    <property type="evidence" value="ECO:0007669"/>
    <property type="project" value="InterPro"/>
</dbReference>
<dbReference type="InterPro" id="IPR003305">
    <property type="entry name" value="CenC_carb-bd"/>
</dbReference>
<feature type="domain" description="CBM-cenC" evidence="2">
    <location>
        <begin position="28"/>
        <end position="116"/>
    </location>
</feature>
<dbReference type="InterPro" id="IPR008979">
    <property type="entry name" value="Galactose-bd-like_sf"/>
</dbReference>
<accession>A0A0F9E949</accession>
<dbReference type="SUPFAM" id="SSF49785">
    <property type="entry name" value="Galactose-binding domain-like"/>
    <property type="match status" value="1"/>
</dbReference>
<protein>
    <recommendedName>
        <fullName evidence="2">CBM-cenC domain-containing protein</fullName>
    </recommendedName>
</protein>
<feature type="non-terminal residue" evidence="3">
    <location>
        <position position="144"/>
    </location>
</feature>
<name>A0A0F9E949_9ZZZZ</name>
<dbReference type="EMBL" id="LAZR01025858">
    <property type="protein sequence ID" value="KKL70573.1"/>
    <property type="molecule type" value="Genomic_DNA"/>
</dbReference>
<organism evidence="3">
    <name type="scientific">marine sediment metagenome</name>
    <dbReference type="NCBI Taxonomy" id="412755"/>
    <lineage>
        <taxon>unclassified sequences</taxon>
        <taxon>metagenomes</taxon>
        <taxon>ecological metagenomes</taxon>
    </lineage>
</organism>
<dbReference type="Gene3D" id="2.60.120.260">
    <property type="entry name" value="Galactose-binding domain-like"/>
    <property type="match status" value="1"/>
</dbReference>
<dbReference type="Pfam" id="PF02018">
    <property type="entry name" value="CBM_4_9"/>
    <property type="match status" value="1"/>
</dbReference>
<gene>
    <name evidence="3" type="ORF">LCGC14_2103510</name>
</gene>
<proteinExistence type="predicted"/>
<evidence type="ECO:0000313" key="3">
    <source>
        <dbReference type="EMBL" id="KKL70573.1"/>
    </source>
</evidence>
<evidence type="ECO:0000259" key="2">
    <source>
        <dbReference type="Pfam" id="PF02018"/>
    </source>
</evidence>
<keyword evidence="1" id="KW-0378">Hydrolase</keyword>
<comment type="caution">
    <text evidence="3">The sequence shown here is derived from an EMBL/GenBank/DDBJ whole genome shotgun (WGS) entry which is preliminary data.</text>
</comment>
<sequence length="144" mass="15791">MGTLDGGGEILLDDISVREQPDGADLEFIQNGSFDGGSADHWRMVGNHQRSQVIVDPEDSGNYVLHLISSGATEYQGNQLETTFGGGQAVNNGVEYEISFRAKWLAGSRQLNTRVYFNRLPKITLLDVPEFNGTPGQQNSRYVA</sequence>
<evidence type="ECO:0000256" key="1">
    <source>
        <dbReference type="ARBA" id="ARBA00022801"/>
    </source>
</evidence>
<reference evidence="3" key="1">
    <citation type="journal article" date="2015" name="Nature">
        <title>Complex archaea that bridge the gap between prokaryotes and eukaryotes.</title>
        <authorList>
            <person name="Spang A."/>
            <person name="Saw J.H."/>
            <person name="Jorgensen S.L."/>
            <person name="Zaremba-Niedzwiedzka K."/>
            <person name="Martijn J."/>
            <person name="Lind A.E."/>
            <person name="van Eijk R."/>
            <person name="Schleper C."/>
            <person name="Guy L."/>
            <person name="Ettema T.J."/>
        </authorList>
    </citation>
    <scope>NUCLEOTIDE SEQUENCE</scope>
</reference>
<dbReference type="AlphaFoldDB" id="A0A0F9E949"/>